<dbReference type="InterPro" id="IPR003660">
    <property type="entry name" value="HAMP_dom"/>
</dbReference>
<dbReference type="InterPro" id="IPR004090">
    <property type="entry name" value="Chemotax_Me-accpt_rcpt"/>
</dbReference>
<dbReference type="Pfam" id="PF00015">
    <property type="entry name" value="MCPsignal"/>
    <property type="match status" value="1"/>
</dbReference>
<dbReference type="PROSITE" id="PS50885">
    <property type="entry name" value="HAMP"/>
    <property type="match status" value="1"/>
</dbReference>
<evidence type="ECO:0000259" key="6">
    <source>
        <dbReference type="PROSITE" id="PS50111"/>
    </source>
</evidence>
<evidence type="ECO:0000313" key="9">
    <source>
        <dbReference type="Proteomes" id="UP000622687"/>
    </source>
</evidence>
<dbReference type="SMART" id="SM00304">
    <property type="entry name" value="HAMP"/>
    <property type="match status" value="1"/>
</dbReference>
<evidence type="ECO:0000256" key="4">
    <source>
        <dbReference type="SAM" id="Coils"/>
    </source>
</evidence>
<evidence type="ECO:0000256" key="2">
    <source>
        <dbReference type="ARBA" id="ARBA00029447"/>
    </source>
</evidence>
<keyword evidence="5" id="KW-0812">Transmembrane</keyword>
<dbReference type="CDD" id="cd06225">
    <property type="entry name" value="HAMP"/>
    <property type="match status" value="1"/>
</dbReference>
<dbReference type="GO" id="GO:0007165">
    <property type="term" value="P:signal transduction"/>
    <property type="evidence" value="ECO:0007669"/>
    <property type="project" value="UniProtKB-KW"/>
</dbReference>
<feature type="transmembrane region" description="Helical" evidence="5">
    <location>
        <begin position="9"/>
        <end position="31"/>
    </location>
</feature>
<keyword evidence="9" id="KW-1185">Reference proteome</keyword>
<reference evidence="8" key="1">
    <citation type="submission" date="2020-12" db="EMBL/GenBank/DDBJ databases">
        <title>Clostridium thailandense sp. nov., a novel acetogenic bacterium isolated from peat land soil in Thailand.</title>
        <authorList>
            <person name="Chaikitkaew S."/>
            <person name="Birkeland N.K."/>
        </authorList>
    </citation>
    <scope>NUCLEOTIDE SEQUENCE</scope>
    <source>
        <strain evidence="8">DSM 17425</strain>
    </source>
</reference>
<dbReference type="PROSITE" id="PS50111">
    <property type="entry name" value="CHEMOTAXIS_TRANSDUC_2"/>
    <property type="match status" value="1"/>
</dbReference>
<evidence type="ECO:0000259" key="7">
    <source>
        <dbReference type="PROSITE" id="PS50885"/>
    </source>
</evidence>
<keyword evidence="5" id="KW-0472">Membrane</keyword>
<feature type="coiled-coil region" evidence="4">
    <location>
        <begin position="85"/>
        <end position="112"/>
    </location>
</feature>
<dbReference type="Proteomes" id="UP000622687">
    <property type="component" value="Unassembled WGS sequence"/>
</dbReference>
<dbReference type="GO" id="GO:0006935">
    <property type="term" value="P:chemotaxis"/>
    <property type="evidence" value="ECO:0007669"/>
    <property type="project" value="InterPro"/>
</dbReference>
<feature type="transmembrane region" description="Helical" evidence="5">
    <location>
        <begin position="179"/>
        <end position="201"/>
    </location>
</feature>
<feature type="domain" description="HAMP" evidence="7">
    <location>
        <begin position="202"/>
        <end position="256"/>
    </location>
</feature>
<evidence type="ECO:0000313" key="8">
    <source>
        <dbReference type="EMBL" id="MBI6875193.1"/>
    </source>
</evidence>
<dbReference type="SUPFAM" id="SSF58104">
    <property type="entry name" value="Methyl-accepting chemotaxis protein (MCP) signaling domain"/>
    <property type="match status" value="1"/>
</dbReference>
<dbReference type="InterPro" id="IPR004089">
    <property type="entry name" value="MCPsignal_dom"/>
</dbReference>
<protein>
    <submittedName>
        <fullName evidence="8">Methyl-accepting chemotaxis protein</fullName>
    </submittedName>
</protein>
<comment type="similarity">
    <text evidence="2">Belongs to the methyl-accepting chemotaxis (MCP) protein family.</text>
</comment>
<dbReference type="PANTHER" id="PTHR32089">
    <property type="entry name" value="METHYL-ACCEPTING CHEMOTAXIS PROTEIN MCPB"/>
    <property type="match status" value="1"/>
</dbReference>
<dbReference type="GO" id="GO:0004888">
    <property type="term" value="F:transmembrane signaling receptor activity"/>
    <property type="evidence" value="ECO:0007669"/>
    <property type="project" value="InterPro"/>
</dbReference>
<proteinExistence type="inferred from homology"/>
<dbReference type="RefSeq" id="WP_211144553.1">
    <property type="nucleotide sequence ID" value="NZ_JAEEGB010000039.1"/>
</dbReference>
<dbReference type="PRINTS" id="PR00260">
    <property type="entry name" value="CHEMTRNSDUCR"/>
</dbReference>
<evidence type="ECO:0000256" key="5">
    <source>
        <dbReference type="SAM" id="Phobius"/>
    </source>
</evidence>
<dbReference type="Gene3D" id="1.10.287.950">
    <property type="entry name" value="Methyl-accepting chemotaxis protein"/>
    <property type="match status" value="1"/>
</dbReference>
<dbReference type="CDD" id="cd11386">
    <property type="entry name" value="MCP_signal"/>
    <property type="match status" value="1"/>
</dbReference>
<sequence>MNLKIGHKLAIVFSIILITFFINIIISINIIQKNKDGITNVRELTYKQVEYSTHINESIIQVQQFLSDASATKNTDGFNEADKYKKEFKDSIKKLEEVNPKMKDRIENINSDFDKFYELGVNMSHTYIDKGYEQGNILMEQFDPMAIKLSNETKQLSEDSKNSMDIELENITNRMNNSLIISLALGTVSLVVSIFIILRLTKGITKPINSMLVILKDLEMGEGDLRERISIKSRDEIGIMAHSFNNFMDKLSQMIGNIKNNSVTVANSSKTLNKSSIKIEDRAMEINNSVTNVKNDIESIASSVEEVTATVDNIAQASYNTAEGTQEISSMSEQINDIAFQSGKVALEAKMEMDKIKKISSNTVELNKNLGIKAKEIERIVDTIKQITDQTNLLALNASIEAARAGENGKGFSVVAEEIRKLADNNINSTRVISEIVSSIQEIINDTISSTMDVVENIKQGDIMVGDVYNQLQDIINGIQNINSRIENIASGSQEQSASIEELSTNMESINNSNSQISLVIDKIANSIDIQTENISESSEMSSKLNNLAEELNNLVNKFKTV</sequence>
<organism evidence="8 9">
    <name type="scientific">Clostridium aciditolerans</name>
    <dbReference type="NCBI Taxonomy" id="339861"/>
    <lineage>
        <taxon>Bacteria</taxon>
        <taxon>Bacillati</taxon>
        <taxon>Bacillota</taxon>
        <taxon>Clostridia</taxon>
        <taxon>Eubacteriales</taxon>
        <taxon>Clostridiaceae</taxon>
        <taxon>Clostridium</taxon>
    </lineage>
</organism>
<comment type="caution">
    <text evidence="8">The sequence shown here is derived from an EMBL/GenBank/DDBJ whole genome shotgun (WGS) entry which is preliminary data.</text>
</comment>
<evidence type="ECO:0000256" key="1">
    <source>
        <dbReference type="ARBA" id="ARBA00023224"/>
    </source>
</evidence>
<dbReference type="Pfam" id="PF00672">
    <property type="entry name" value="HAMP"/>
    <property type="match status" value="1"/>
</dbReference>
<dbReference type="SMART" id="SM00283">
    <property type="entry name" value="MA"/>
    <property type="match status" value="1"/>
</dbReference>
<dbReference type="PANTHER" id="PTHR32089:SF112">
    <property type="entry name" value="LYSOZYME-LIKE PROTEIN-RELATED"/>
    <property type="match status" value="1"/>
</dbReference>
<keyword evidence="5" id="KW-1133">Transmembrane helix</keyword>
<dbReference type="AlphaFoldDB" id="A0A934HXL9"/>
<evidence type="ECO:0000256" key="3">
    <source>
        <dbReference type="PROSITE-ProRule" id="PRU00284"/>
    </source>
</evidence>
<dbReference type="EMBL" id="JAEEGB010000039">
    <property type="protein sequence ID" value="MBI6875193.1"/>
    <property type="molecule type" value="Genomic_DNA"/>
</dbReference>
<accession>A0A934HXL9</accession>
<gene>
    <name evidence="8" type="ORF">I6U51_21190</name>
</gene>
<name>A0A934HXL9_9CLOT</name>
<dbReference type="GO" id="GO:0016020">
    <property type="term" value="C:membrane"/>
    <property type="evidence" value="ECO:0007669"/>
    <property type="project" value="InterPro"/>
</dbReference>
<keyword evidence="4" id="KW-0175">Coiled coil</keyword>
<keyword evidence="1 3" id="KW-0807">Transducer</keyword>
<feature type="domain" description="Methyl-accepting transducer" evidence="6">
    <location>
        <begin position="275"/>
        <end position="511"/>
    </location>
</feature>